<dbReference type="AlphaFoldDB" id="A0A2P5C7J4"/>
<dbReference type="OrthoDB" id="1770046at2759"/>
<proteinExistence type="predicted"/>
<accession>A0A2P5C7J4</accession>
<comment type="caution">
    <text evidence="1">The sequence shown here is derived from an EMBL/GenBank/DDBJ whole genome shotgun (WGS) entry which is preliminary data.</text>
</comment>
<dbReference type="EMBL" id="JXTC01000402">
    <property type="protein sequence ID" value="PON56964.1"/>
    <property type="molecule type" value="Genomic_DNA"/>
</dbReference>
<dbReference type="Proteomes" id="UP000237000">
    <property type="component" value="Unassembled WGS sequence"/>
</dbReference>
<gene>
    <name evidence="1" type="ORF">TorRG33x02_294840</name>
</gene>
<name>A0A2P5C7J4_TREOI</name>
<dbReference type="InParanoid" id="A0A2P5C7J4"/>
<evidence type="ECO:0000313" key="1">
    <source>
        <dbReference type="EMBL" id="PON56964.1"/>
    </source>
</evidence>
<feature type="non-terminal residue" evidence="1">
    <location>
        <position position="195"/>
    </location>
</feature>
<reference evidence="2" key="1">
    <citation type="submission" date="2016-06" db="EMBL/GenBank/DDBJ databases">
        <title>Parallel loss of symbiosis genes in relatives of nitrogen-fixing non-legume Parasponia.</title>
        <authorList>
            <person name="Van Velzen R."/>
            <person name="Holmer R."/>
            <person name="Bu F."/>
            <person name="Rutten L."/>
            <person name="Van Zeijl A."/>
            <person name="Liu W."/>
            <person name="Santuari L."/>
            <person name="Cao Q."/>
            <person name="Sharma T."/>
            <person name="Shen D."/>
            <person name="Roswanjaya Y."/>
            <person name="Wardhani T."/>
            <person name="Kalhor M.S."/>
            <person name="Jansen J."/>
            <person name="Van den Hoogen J."/>
            <person name="Gungor B."/>
            <person name="Hartog M."/>
            <person name="Hontelez J."/>
            <person name="Verver J."/>
            <person name="Yang W.-C."/>
            <person name="Schijlen E."/>
            <person name="Repin R."/>
            <person name="Schilthuizen M."/>
            <person name="Schranz E."/>
            <person name="Heidstra R."/>
            <person name="Miyata K."/>
            <person name="Fedorova E."/>
            <person name="Kohlen W."/>
            <person name="Bisseling T."/>
            <person name="Smit S."/>
            <person name="Geurts R."/>
        </authorList>
    </citation>
    <scope>NUCLEOTIDE SEQUENCE [LARGE SCALE GENOMIC DNA]</scope>
    <source>
        <strain evidence="2">cv. RG33-2</strain>
    </source>
</reference>
<organism evidence="1 2">
    <name type="scientific">Trema orientale</name>
    <name type="common">Charcoal tree</name>
    <name type="synonym">Celtis orientalis</name>
    <dbReference type="NCBI Taxonomy" id="63057"/>
    <lineage>
        <taxon>Eukaryota</taxon>
        <taxon>Viridiplantae</taxon>
        <taxon>Streptophyta</taxon>
        <taxon>Embryophyta</taxon>
        <taxon>Tracheophyta</taxon>
        <taxon>Spermatophyta</taxon>
        <taxon>Magnoliopsida</taxon>
        <taxon>eudicotyledons</taxon>
        <taxon>Gunneridae</taxon>
        <taxon>Pentapetalae</taxon>
        <taxon>rosids</taxon>
        <taxon>fabids</taxon>
        <taxon>Rosales</taxon>
        <taxon>Cannabaceae</taxon>
        <taxon>Trema</taxon>
    </lineage>
</organism>
<protein>
    <submittedName>
        <fullName evidence="1">Uncharacterized protein</fullName>
    </submittedName>
</protein>
<sequence>MVKIPIIIRYHGHWGESRTYVDYRFTGILVDENCGYVEFLDFLFGEAYLGLDQLRHIVHFFVDIKFEGSSNNLLEIKSDRGLGWYFYMAKDDSDMKYPLIITYDEVLLVDVTMSTPRIAQVSSCFVGMGLGVLEVGSISKSSGALSMFEIGFSSSINIGSLVAFHVLTPSFSNSPSYDDIESYLVDPNKLDDIKE</sequence>
<keyword evidence="2" id="KW-1185">Reference proteome</keyword>
<evidence type="ECO:0000313" key="2">
    <source>
        <dbReference type="Proteomes" id="UP000237000"/>
    </source>
</evidence>